<dbReference type="GO" id="GO:0005509">
    <property type="term" value="F:calcium ion binding"/>
    <property type="evidence" value="ECO:0007669"/>
    <property type="project" value="TreeGrafter"/>
</dbReference>
<evidence type="ECO:0000256" key="3">
    <source>
        <dbReference type="ARBA" id="ARBA00032653"/>
    </source>
</evidence>
<dbReference type="AlphaFoldDB" id="K9IQ70"/>
<name>K9IQ70_DESRO</name>
<dbReference type="GO" id="GO:0048306">
    <property type="term" value="F:calcium-dependent protein binding"/>
    <property type="evidence" value="ECO:0007669"/>
    <property type="project" value="TreeGrafter"/>
</dbReference>
<reference evidence="7" key="1">
    <citation type="submission" date="2012-11" db="EMBL/GenBank/DDBJ databases">
        <title>The Vampirome: Transcriptome and Proteome Analysis of the Submandibular and Accessory Glands of the Vampire Bat and Vector of Human Rabies, Desmodus rotundus.</title>
        <authorList>
            <person name="Francischetti I.M.B."/>
            <person name="Assumpcao T.C.F."/>
            <person name="Ma D."/>
            <person name="Vicente E.C."/>
            <person name="Ribeiro J.M.C."/>
        </authorList>
    </citation>
    <scope>NUCLEOTIDE SEQUENCE</scope>
    <source>
        <tissue evidence="7">Salivary gland</tissue>
    </source>
</reference>
<proteinExistence type="evidence at transcript level"/>
<evidence type="ECO:0000256" key="2">
    <source>
        <dbReference type="ARBA" id="ARBA00018065"/>
    </source>
</evidence>
<dbReference type="SUPFAM" id="SSF47473">
    <property type="entry name" value="EF-hand"/>
    <property type="match status" value="1"/>
</dbReference>
<accession>K9IQ70</accession>
<evidence type="ECO:0000256" key="4">
    <source>
        <dbReference type="ARBA" id="ARBA00033060"/>
    </source>
</evidence>
<evidence type="ECO:0000259" key="6">
    <source>
        <dbReference type="Pfam" id="PF01023"/>
    </source>
</evidence>
<protein>
    <recommendedName>
        <fullName evidence="2">Protein S100-A10</fullName>
    </recommendedName>
    <alternativeName>
        <fullName evidence="4">Calpactin I light chain</fullName>
    </alternativeName>
    <alternativeName>
        <fullName evidence="5">Calpactin-1 light chain</fullName>
    </alternativeName>
    <alternativeName>
        <fullName evidence="3">S100 calcium-binding protein A10</fullName>
    </alternativeName>
</protein>
<dbReference type="GO" id="GO:0005615">
    <property type="term" value="C:extracellular space"/>
    <property type="evidence" value="ECO:0007669"/>
    <property type="project" value="TreeGrafter"/>
</dbReference>
<comment type="similarity">
    <text evidence="1">Belongs to the S-100 family.</text>
</comment>
<organism evidence="7">
    <name type="scientific">Desmodus rotundus</name>
    <name type="common">Vampire bat</name>
    <dbReference type="NCBI Taxonomy" id="9430"/>
    <lineage>
        <taxon>Eukaryota</taxon>
        <taxon>Metazoa</taxon>
        <taxon>Chordata</taxon>
        <taxon>Craniata</taxon>
        <taxon>Vertebrata</taxon>
        <taxon>Euteleostomi</taxon>
        <taxon>Mammalia</taxon>
        <taxon>Eutheria</taxon>
        <taxon>Laurasiatheria</taxon>
        <taxon>Chiroptera</taxon>
        <taxon>Yangochiroptera</taxon>
        <taxon>Phyllostomidae</taxon>
        <taxon>Desmodontinae</taxon>
        <taxon>Desmodus</taxon>
    </lineage>
</organism>
<evidence type="ECO:0000256" key="1">
    <source>
        <dbReference type="ARBA" id="ARBA00007323"/>
    </source>
</evidence>
<feature type="non-terminal residue" evidence="7">
    <location>
        <position position="1"/>
    </location>
</feature>
<dbReference type="InterPro" id="IPR013787">
    <property type="entry name" value="S100_Ca-bd_sub"/>
</dbReference>
<dbReference type="EMBL" id="GABZ01003060">
    <property type="protein sequence ID" value="JAA50465.1"/>
    <property type="molecule type" value="mRNA"/>
</dbReference>
<dbReference type="PANTHER" id="PTHR11639">
    <property type="entry name" value="S100 CALCIUM-BINDING PROTEIN"/>
    <property type="match status" value="1"/>
</dbReference>
<dbReference type="GO" id="GO:0044325">
    <property type="term" value="F:transmembrane transporter binding"/>
    <property type="evidence" value="ECO:0007669"/>
    <property type="project" value="TreeGrafter"/>
</dbReference>
<sequence>DLTKMPSHMEHTMENMILKFHKLAEDTGCLTKEDLRVFAEKESPEILENLAVDKIMKDLNQCQDGRLGSRTFFLLIAGLPIICNNYFVVHTCEAEEKEVGSTEKLILP</sequence>
<dbReference type="Gene3D" id="1.10.238.10">
    <property type="entry name" value="EF-hand"/>
    <property type="match status" value="1"/>
</dbReference>
<dbReference type="InterPro" id="IPR011992">
    <property type="entry name" value="EF-hand-dom_pair"/>
</dbReference>
<dbReference type="Pfam" id="PF01023">
    <property type="entry name" value="S_100"/>
    <property type="match status" value="1"/>
</dbReference>
<dbReference type="PANTHER" id="PTHR11639:SF74">
    <property type="entry name" value="PROTEIN S100-A10"/>
    <property type="match status" value="1"/>
</dbReference>
<evidence type="ECO:0000256" key="5">
    <source>
        <dbReference type="ARBA" id="ARBA00033448"/>
    </source>
</evidence>
<evidence type="ECO:0000313" key="7">
    <source>
        <dbReference type="EMBL" id="JAA50465.1"/>
    </source>
</evidence>
<feature type="domain" description="S100/CaBP-9k-type calcium binding subdomain" evidence="6">
    <location>
        <begin position="9"/>
        <end position="49"/>
    </location>
</feature>
<dbReference type="GO" id="GO:0005737">
    <property type="term" value="C:cytoplasm"/>
    <property type="evidence" value="ECO:0007669"/>
    <property type="project" value="TreeGrafter"/>
</dbReference>